<accession>A0A1T4V8N3</accession>
<dbReference type="PANTHER" id="PTHR23089">
    <property type="entry name" value="HISTIDINE TRIAD HIT PROTEIN"/>
    <property type="match status" value="1"/>
</dbReference>
<sequence>MSEETLFTKIINGTIPSKTVYHDDLVTAFLDIAPKAEHHILIVTNKPIPSVAHVEPEDEKMLGHLFIVARKIAEDLGVNESGYRLIVNVGKNGCQEVPHIHMHLLAGGYLGGFGFPNDKI</sequence>
<dbReference type="AlphaFoldDB" id="A0A1T4V8N3"/>
<keyword evidence="6" id="KW-1185">Reference proteome</keyword>
<gene>
    <name evidence="5" type="ORF">SAMN02745213_01063</name>
</gene>
<feature type="active site" description="Tele-AMP-histidine intermediate" evidence="1">
    <location>
        <position position="101"/>
    </location>
</feature>
<proteinExistence type="predicted"/>
<organism evidence="5 6">
    <name type="scientific">Succinivibrio dextrinosolvens DSM 3072</name>
    <dbReference type="NCBI Taxonomy" id="1123324"/>
    <lineage>
        <taxon>Bacteria</taxon>
        <taxon>Pseudomonadati</taxon>
        <taxon>Pseudomonadota</taxon>
        <taxon>Gammaproteobacteria</taxon>
        <taxon>Aeromonadales</taxon>
        <taxon>Succinivibrionaceae</taxon>
        <taxon>Succinivibrio</taxon>
    </lineage>
</organism>
<name>A0A1T4V8N3_9GAMM</name>
<dbReference type="RefSeq" id="WP_078928570.1">
    <property type="nucleotide sequence ID" value="NZ_FUXX01000014.1"/>
</dbReference>
<dbReference type="InterPro" id="IPR001310">
    <property type="entry name" value="Histidine_triad_HIT"/>
</dbReference>
<feature type="short sequence motif" description="Histidine triad motif" evidence="2 3">
    <location>
        <begin position="99"/>
        <end position="103"/>
    </location>
</feature>
<dbReference type="SUPFAM" id="SSF54197">
    <property type="entry name" value="HIT-like"/>
    <property type="match status" value="1"/>
</dbReference>
<evidence type="ECO:0000256" key="3">
    <source>
        <dbReference type="PROSITE-ProRule" id="PRU00464"/>
    </source>
</evidence>
<feature type="domain" description="HIT" evidence="4">
    <location>
        <begin position="6"/>
        <end position="115"/>
    </location>
</feature>
<dbReference type="EMBL" id="FUXX01000014">
    <property type="protein sequence ID" value="SKA61315.1"/>
    <property type="molecule type" value="Genomic_DNA"/>
</dbReference>
<evidence type="ECO:0000313" key="6">
    <source>
        <dbReference type="Proteomes" id="UP000242432"/>
    </source>
</evidence>
<dbReference type="PROSITE" id="PS51084">
    <property type="entry name" value="HIT_2"/>
    <property type="match status" value="1"/>
</dbReference>
<protein>
    <submittedName>
        <fullName evidence="5">Histidine triad (HIT) family protein</fullName>
    </submittedName>
</protein>
<dbReference type="CDD" id="cd01276">
    <property type="entry name" value="PKCI_related"/>
    <property type="match status" value="1"/>
</dbReference>
<dbReference type="Gene3D" id="3.30.428.10">
    <property type="entry name" value="HIT-like"/>
    <property type="match status" value="1"/>
</dbReference>
<dbReference type="InterPro" id="IPR011146">
    <property type="entry name" value="HIT-like"/>
</dbReference>
<dbReference type="PROSITE" id="PS00892">
    <property type="entry name" value="HIT_1"/>
    <property type="match status" value="1"/>
</dbReference>
<dbReference type="InterPro" id="IPR019808">
    <property type="entry name" value="Histidine_triad_CS"/>
</dbReference>
<dbReference type="InterPro" id="IPR036265">
    <property type="entry name" value="HIT-like_sf"/>
</dbReference>
<evidence type="ECO:0000256" key="2">
    <source>
        <dbReference type="PIRSR" id="PIRSR601310-3"/>
    </source>
</evidence>
<evidence type="ECO:0000313" key="5">
    <source>
        <dbReference type="EMBL" id="SKA61315.1"/>
    </source>
</evidence>
<dbReference type="Pfam" id="PF01230">
    <property type="entry name" value="HIT"/>
    <property type="match status" value="1"/>
</dbReference>
<reference evidence="6" key="1">
    <citation type="submission" date="2017-02" db="EMBL/GenBank/DDBJ databases">
        <authorList>
            <person name="Varghese N."/>
            <person name="Submissions S."/>
        </authorList>
    </citation>
    <scope>NUCLEOTIDE SEQUENCE [LARGE SCALE GENOMIC DNA]</scope>
    <source>
        <strain evidence="6">DSM 3072</strain>
    </source>
</reference>
<dbReference type="Proteomes" id="UP000242432">
    <property type="component" value="Unassembled WGS sequence"/>
</dbReference>
<dbReference type="PRINTS" id="PR00332">
    <property type="entry name" value="HISTRIAD"/>
</dbReference>
<dbReference type="GO" id="GO:0003824">
    <property type="term" value="F:catalytic activity"/>
    <property type="evidence" value="ECO:0007669"/>
    <property type="project" value="InterPro"/>
</dbReference>
<dbReference type="STRING" id="83771.SAMN02910357_00833"/>
<evidence type="ECO:0000259" key="4">
    <source>
        <dbReference type="PROSITE" id="PS51084"/>
    </source>
</evidence>
<evidence type="ECO:0000256" key="1">
    <source>
        <dbReference type="PIRSR" id="PIRSR601310-1"/>
    </source>
</evidence>